<gene>
    <name evidence="1" type="ORF">I8752_18960</name>
</gene>
<dbReference type="EMBL" id="JAECZA010000100">
    <property type="protein sequence ID" value="MBH8575059.1"/>
    <property type="molecule type" value="Genomic_DNA"/>
</dbReference>
<name>A0A8J7LGM6_9NOST</name>
<organism evidence="1 2">
    <name type="scientific">Dendronalium phyllosphericum CENA369</name>
    <dbReference type="NCBI Taxonomy" id="1725256"/>
    <lineage>
        <taxon>Bacteria</taxon>
        <taxon>Bacillati</taxon>
        <taxon>Cyanobacteriota</taxon>
        <taxon>Cyanophyceae</taxon>
        <taxon>Nostocales</taxon>
        <taxon>Nostocaceae</taxon>
        <taxon>Dendronalium</taxon>
        <taxon>Dendronalium phyllosphericum</taxon>
    </lineage>
</organism>
<accession>A0A8J7LGM6</accession>
<reference evidence="1 2" key="1">
    <citation type="journal article" date="2021" name="Int. J. Syst. Evol. Microbiol.">
        <title>Amazonocrinis nigriterrae gen. nov., sp. nov., Atlanticothrix silvestris gen. nov., sp. nov. and Dendronalium phyllosphericum gen. nov., sp. nov., nostocacean cyanobacteria from Brazilian environments.</title>
        <authorList>
            <person name="Alvarenga D.O."/>
            <person name="Andreote A.P.D."/>
            <person name="Branco L.H.Z."/>
            <person name="Delbaje E."/>
            <person name="Cruz R.B."/>
            <person name="Varani A.M."/>
            <person name="Fiore M.F."/>
        </authorList>
    </citation>
    <scope>NUCLEOTIDE SEQUENCE [LARGE SCALE GENOMIC DNA]</scope>
    <source>
        <strain evidence="1 2">CENA369</strain>
    </source>
</reference>
<comment type="caution">
    <text evidence="1">The sequence shown here is derived from an EMBL/GenBank/DDBJ whole genome shotgun (WGS) entry which is preliminary data.</text>
</comment>
<evidence type="ECO:0000313" key="2">
    <source>
        <dbReference type="Proteomes" id="UP000662314"/>
    </source>
</evidence>
<proteinExistence type="predicted"/>
<dbReference type="AlphaFoldDB" id="A0A8J7LGM6"/>
<sequence length="85" mass="10008">MNVKIEEYTFNKPIKINTITWSTSFYFHGLENQIIISIELDEEAITETIKLRRTRYLSRSRACGLLWILIRQSAFTDDDFIAAFS</sequence>
<keyword evidence="2" id="KW-1185">Reference proteome</keyword>
<dbReference type="Proteomes" id="UP000662314">
    <property type="component" value="Unassembled WGS sequence"/>
</dbReference>
<protein>
    <submittedName>
        <fullName evidence="1">Uncharacterized protein</fullName>
    </submittedName>
</protein>
<evidence type="ECO:0000313" key="1">
    <source>
        <dbReference type="EMBL" id="MBH8575059.1"/>
    </source>
</evidence>
<dbReference type="RefSeq" id="WP_214433857.1">
    <property type="nucleotide sequence ID" value="NZ_CAWPUQ010000003.1"/>
</dbReference>